<evidence type="ECO:0000313" key="2">
    <source>
        <dbReference type="EMBL" id="MDN0023272.1"/>
    </source>
</evidence>
<reference evidence="3" key="2">
    <citation type="submission" date="2023-08" db="EMBL/GenBank/DDBJ databases">
        <title>Identification and characterization of horizontal gene transfer across gut microbiota members of farm animals based on homology search.</title>
        <authorList>
            <person name="Schwarzerova J."/>
            <person name="Nykrynova M."/>
            <person name="Jureckova K."/>
            <person name="Cejkova D."/>
            <person name="Rychlik I."/>
        </authorList>
    </citation>
    <scope>NUCLEOTIDE SEQUENCE</scope>
    <source>
        <strain evidence="3">ET15</strain>
        <strain evidence="2">ET37</strain>
    </source>
</reference>
<gene>
    <name evidence="2" type="ORF">QVN81_09600</name>
    <name evidence="3" type="ORF">QVN84_10345</name>
</gene>
<dbReference type="EMBL" id="JAUEIE010000010">
    <property type="protein sequence ID" value="MDN0023272.1"/>
    <property type="molecule type" value="Genomic_DNA"/>
</dbReference>
<name>A0AAW7JRF7_9BACT</name>
<dbReference type="AlphaFoldDB" id="A0AAW7JRF7"/>
<organism evidence="3 5">
    <name type="scientific">Leyella lascolaii</name>
    <dbReference type="NCBI Taxonomy" id="1776379"/>
    <lineage>
        <taxon>Bacteria</taxon>
        <taxon>Pseudomonadati</taxon>
        <taxon>Bacteroidota</taxon>
        <taxon>Bacteroidia</taxon>
        <taxon>Bacteroidales</taxon>
        <taxon>Prevotellaceae</taxon>
        <taxon>Leyella</taxon>
    </lineage>
</organism>
<evidence type="ECO:0000313" key="3">
    <source>
        <dbReference type="EMBL" id="MDN0025913.1"/>
    </source>
</evidence>
<reference evidence="3" key="1">
    <citation type="submission" date="2023-06" db="EMBL/GenBank/DDBJ databases">
        <authorList>
            <person name="Zeman M."/>
            <person name="Kubasova T."/>
            <person name="Jahodarova E."/>
            <person name="Nykrynova M."/>
            <person name="Rychlik I."/>
        </authorList>
    </citation>
    <scope>NUCLEOTIDE SEQUENCE</scope>
    <source>
        <strain evidence="3">ET15</strain>
        <strain evidence="2">ET37</strain>
    </source>
</reference>
<accession>A0AAW7JRF7</accession>
<dbReference type="Proteomes" id="UP001168478">
    <property type="component" value="Unassembled WGS sequence"/>
</dbReference>
<evidence type="ECO:0000313" key="5">
    <source>
        <dbReference type="Proteomes" id="UP001168478"/>
    </source>
</evidence>
<feature type="compositionally biased region" description="Pro residues" evidence="1">
    <location>
        <begin position="289"/>
        <end position="303"/>
    </location>
</feature>
<dbReference type="Proteomes" id="UP001167831">
    <property type="component" value="Unassembled WGS sequence"/>
</dbReference>
<protein>
    <submittedName>
        <fullName evidence="3">Uncharacterized protein</fullName>
    </submittedName>
</protein>
<evidence type="ECO:0000256" key="1">
    <source>
        <dbReference type="SAM" id="MobiDB-lite"/>
    </source>
</evidence>
<dbReference type="RefSeq" id="WP_289825689.1">
    <property type="nucleotide sequence ID" value="NZ_JAUEIE010000010.1"/>
</dbReference>
<feature type="region of interest" description="Disordered" evidence="1">
    <location>
        <begin position="282"/>
        <end position="309"/>
    </location>
</feature>
<proteinExistence type="predicted"/>
<keyword evidence="4" id="KW-1185">Reference proteome</keyword>
<comment type="caution">
    <text evidence="3">The sequence shown here is derived from an EMBL/GenBank/DDBJ whole genome shotgun (WGS) entry which is preliminary data.</text>
</comment>
<evidence type="ECO:0000313" key="4">
    <source>
        <dbReference type="Proteomes" id="UP001167831"/>
    </source>
</evidence>
<dbReference type="EMBL" id="JAUEIF010000010">
    <property type="protein sequence ID" value="MDN0025913.1"/>
    <property type="molecule type" value="Genomic_DNA"/>
</dbReference>
<feature type="region of interest" description="Disordered" evidence="1">
    <location>
        <begin position="28"/>
        <end position="53"/>
    </location>
</feature>
<sequence length="309" mass="33079">MGRLGNIMFAAALCVTVNAVRAQEPVRKPDLGTGVRDLSPGSEPYSGGTSVSRKPFTTLPVEVRRQPDAIADTLMRRVASGISADGYPSALPRTGADFSRDIFFYDYSSGGDLMRWKGGALAGSGSRVTMPGLLSRQKASLQAVHTVGNLMLTAGVTADRYLLTRGLQTVYGVSASATYSFNEHLSLTVFGRFYNSSPFVSMAAMPYIGSSAYGGYVSYMGETLGIDLGVERVYDPYLRRWTTVPIVTPAINFGRGVVVRLPVGWLVKDVLDRAVFGKQPPRNPTIMPDLPPAPSPLVIPPPSGTDGSF</sequence>